<evidence type="ECO:0000256" key="3">
    <source>
        <dbReference type="PROSITE-ProRule" id="PRU00284"/>
    </source>
</evidence>
<accession>A0A9W6J587</accession>
<organism evidence="5 6">
    <name type="scientific">Ancylobacter dichloromethanicus</name>
    <dbReference type="NCBI Taxonomy" id="518825"/>
    <lineage>
        <taxon>Bacteria</taxon>
        <taxon>Pseudomonadati</taxon>
        <taxon>Pseudomonadota</taxon>
        <taxon>Alphaproteobacteria</taxon>
        <taxon>Hyphomicrobiales</taxon>
        <taxon>Xanthobacteraceae</taxon>
        <taxon>Ancylobacter</taxon>
    </lineage>
</organism>
<dbReference type="PRINTS" id="PR00260">
    <property type="entry name" value="CHEMTRNSDUCR"/>
</dbReference>
<dbReference type="EMBL" id="BSFJ01000001">
    <property type="protein sequence ID" value="GLK70041.1"/>
    <property type="molecule type" value="Genomic_DNA"/>
</dbReference>
<dbReference type="Gene3D" id="1.10.287.950">
    <property type="entry name" value="Methyl-accepting chemotaxis protein"/>
    <property type="match status" value="1"/>
</dbReference>
<dbReference type="GO" id="GO:0006935">
    <property type="term" value="P:chemotaxis"/>
    <property type="evidence" value="ECO:0007669"/>
    <property type="project" value="UniProtKB-KW"/>
</dbReference>
<dbReference type="SMART" id="SM00283">
    <property type="entry name" value="MA"/>
    <property type="match status" value="1"/>
</dbReference>
<evidence type="ECO:0000259" key="4">
    <source>
        <dbReference type="PROSITE" id="PS50111"/>
    </source>
</evidence>
<dbReference type="InterPro" id="IPR000014">
    <property type="entry name" value="PAS"/>
</dbReference>
<reference evidence="5" key="1">
    <citation type="journal article" date="2014" name="Int. J. Syst. Evol. Microbiol.">
        <title>Complete genome sequence of Corynebacterium casei LMG S-19264T (=DSM 44701T), isolated from a smear-ripened cheese.</title>
        <authorList>
            <consortium name="US DOE Joint Genome Institute (JGI-PGF)"/>
            <person name="Walter F."/>
            <person name="Albersmeier A."/>
            <person name="Kalinowski J."/>
            <person name="Ruckert C."/>
        </authorList>
    </citation>
    <scope>NUCLEOTIDE SEQUENCE</scope>
    <source>
        <strain evidence="5">VKM B-2484</strain>
    </source>
</reference>
<evidence type="ECO:0000256" key="1">
    <source>
        <dbReference type="ARBA" id="ARBA00022500"/>
    </source>
</evidence>
<evidence type="ECO:0000313" key="5">
    <source>
        <dbReference type="EMBL" id="GLK70041.1"/>
    </source>
</evidence>
<dbReference type="GO" id="GO:0007165">
    <property type="term" value="P:signal transduction"/>
    <property type="evidence" value="ECO:0007669"/>
    <property type="project" value="UniProtKB-KW"/>
</dbReference>
<dbReference type="Proteomes" id="UP001143370">
    <property type="component" value="Unassembled WGS sequence"/>
</dbReference>
<dbReference type="RefSeq" id="WP_213375735.1">
    <property type="nucleotide sequence ID" value="NZ_BSFJ01000001.1"/>
</dbReference>
<comment type="caution">
    <text evidence="5">The sequence shown here is derived from an EMBL/GenBank/DDBJ whole genome shotgun (WGS) entry which is preliminary data.</text>
</comment>
<dbReference type="AlphaFoldDB" id="A0A9W6J587"/>
<dbReference type="InterPro" id="IPR004090">
    <property type="entry name" value="Chemotax_Me-accpt_rcpt"/>
</dbReference>
<dbReference type="GO" id="GO:0004888">
    <property type="term" value="F:transmembrane signaling receptor activity"/>
    <property type="evidence" value="ECO:0007669"/>
    <property type="project" value="InterPro"/>
</dbReference>
<dbReference type="SUPFAM" id="SSF58104">
    <property type="entry name" value="Methyl-accepting chemotaxis protein (MCP) signaling domain"/>
    <property type="match status" value="1"/>
</dbReference>
<reference evidence="5" key="2">
    <citation type="submission" date="2023-01" db="EMBL/GenBank/DDBJ databases">
        <authorList>
            <person name="Sun Q."/>
            <person name="Evtushenko L."/>
        </authorList>
    </citation>
    <scope>NUCLEOTIDE SEQUENCE</scope>
    <source>
        <strain evidence="5">VKM B-2484</strain>
    </source>
</reference>
<keyword evidence="1" id="KW-0145">Chemotaxis</keyword>
<dbReference type="PROSITE" id="PS50111">
    <property type="entry name" value="CHEMOTAXIS_TRANSDUC_2"/>
    <property type="match status" value="1"/>
</dbReference>
<dbReference type="PANTHER" id="PTHR43531:SF11">
    <property type="entry name" value="METHYL-ACCEPTING CHEMOTAXIS PROTEIN 3"/>
    <property type="match status" value="1"/>
</dbReference>
<evidence type="ECO:0000313" key="6">
    <source>
        <dbReference type="Proteomes" id="UP001143370"/>
    </source>
</evidence>
<proteinExistence type="inferred from homology"/>
<dbReference type="Pfam" id="PF00015">
    <property type="entry name" value="MCPsignal"/>
    <property type="match status" value="1"/>
</dbReference>
<dbReference type="GO" id="GO:0016020">
    <property type="term" value="C:membrane"/>
    <property type="evidence" value="ECO:0007669"/>
    <property type="project" value="InterPro"/>
</dbReference>
<feature type="domain" description="Methyl-accepting transducer" evidence="4">
    <location>
        <begin position="246"/>
        <end position="475"/>
    </location>
</feature>
<keyword evidence="3" id="KW-0807">Transducer</keyword>
<dbReference type="InterPro" id="IPR004089">
    <property type="entry name" value="MCPsignal_dom"/>
</dbReference>
<dbReference type="PANTHER" id="PTHR43531">
    <property type="entry name" value="PROTEIN ICFG"/>
    <property type="match status" value="1"/>
</dbReference>
<dbReference type="Gene3D" id="3.30.450.20">
    <property type="entry name" value="PAS domain"/>
    <property type="match status" value="2"/>
</dbReference>
<protein>
    <submittedName>
        <fullName evidence="5">Chemotaxis protein</fullName>
    </submittedName>
</protein>
<evidence type="ECO:0000256" key="2">
    <source>
        <dbReference type="ARBA" id="ARBA00029447"/>
    </source>
</evidence>
<comment type="similarity">
    <text evidence="2">Belongs to the methyl-accepting chemotaxis (MCP) protein family.</text>
</comment>
<dbReference type="InterPro" id="IPR051310">
    <property type="entry name" value="MCP_chemotaxis"/>
</dbReference>
<keyword evidence="6" id="KW-1185">Reference proteome</keyword>
<gene>
    <name evidence="5" type="ORF">GCM10017643_01560</name>
</gene>
<dbReference type="Pfam" id="PF13188">
    <property type="entry name" value="PAS_8"/>
    <property type="match status" value="2"/>
</dbReference>
<name>A0A9W6J587_9HYPH</name>
<sequence length="488" mass="51893">MSLAQIHPLKRPSRMPAFDATLLDSLPVAVLVCDPQTRLIAYANARALSLAATLRHVLPVAPEKIVGAPLDAFGLDLAPGWTGAAAPLQAEVELGGETLNFSVAAMRNGRGECSQIQVVWSVETEAATERARNRRLRQMVDQMPINVMTCDRDGFIIDYANRTSLDTLQRIEQHLPITASELIGSSIDIFHKCPEVQRRLLSDVSRLPHNTRIKVGPETLDLKVSALTAPDGSYDSPMLTWALVTDAVNVANSVTSVVEDMSQTSSTMEHASAELNDLATQSEQMSSSVAAAAVEMSVSFREVSQHIHSAATMTSQAAGRATSANGLVGGLVETIERIGNISALIERIASQTNLLALNAAIEAARVGEAGKGFAVVASEVKQLALQTANATKDINHQVEAVQRAGTDAAKAVEEITHNVADLSHVFTDLSAAIEEQTATNESVSQSIDGVSRISGKILQTAGQVGQVSGSVSSLGERLREEMKVLLAR</sequence>